<protein>
    <submittedName>
        <fullName evidence="1">Uncharacterized protein</fullName>
    </submittedName>
</protein>
<gene>
    <name evidence="1" type="ORF">TTRE_0000464801</name>
</gene>
<evidence type="ECO:0000313" key="2">
    <source>
        <dbReference type="Proteomes" id="UP000030665"/>
    </source>
</evidence>
<evidence type="ECO:0000313" key="1">
    <source>
        <dbReference type="EMBL" id="CDW56371.1"/>
    </source>
</evidence>
<proteinExistence type="predicted"/>
<dbReference type="EMBL" id="HG806032">
    <property type="protein sequence ID" value="CDW56371.1"/>
    <property type="molecule type" value="Genomic_DNA"/>
</dbReference>
<accession>A0A077Z825</accession>
<reference evidence="1" key="2">
    <citation type="submission" date="2014-03" db="EMBL/GenBank/DDBJ databases">
        <title>The whipworm genome and dual-species transcriptomics of an intimate host-pathogen interaction.</title>
        <authorList>
            <person name="Foth B.J."/>
            <person name="Tsai I.J."/>
            <person name="Reid A.J."/>
            <person name="Bancroft A.J."/>
            <person name="Nichol S."/>
            <person name="Tracey A."/>
            <person name="Holroyd N."/>
            <person name="Cotton J.A."/>
            <person name="Stanley E.J."/>
            <person name="Zarowiecki M."/>
            <person name="Liu J.Z."/>
            <person name="Huckvale T."/>
            <person name="Cooper P.J."/>
            <person name="Grencis R.K."/>
            <person name="Berriman M."/>
        </authorList>
    </citation>
    <scope>NUCLEOTIDE SEQUENCE [LARGE SCALE GENOMIC DNA]</scope>
</reference>
<name>A0A077Z825_TRITR</name>
<reference evidence="1" key="1">
    <citation type="submission" date="2014-01" db="EMBL/GenBank/DDBJ databases">
        <authorList>
            <person name="Aslett M."/>
        </authorList>
    </citation>
    <scope>NUCLEOTIDE SEQUENCE</scope>
</reference>
<dbReference type="OrthoDB" id="5918705at2759"/>
<organism evidence="1 2">
    <name type="scientific">Trichuris trichiura</name>
    <name type="common">Whipworm</name>
    <name type="synonym">Trichocephalus trichiurus</name>
    <dbReference type="NCBI Taxonomy" id="36087"/>
    <lineage>
        <taxon>Eukaryota</taxon>
        <taxon>Metazoa</taxon>
        <taxon>Ecdysozoa</taxon>
        <taxon>Nematoda</taxon>
        <taxon>Enoplea</taxon>
        <taxon>Dorylaimia</taxon>
        <taxon>Trichinellida</taxon>
        <taxon>Trichuridae</taxon>
        <taxon>Trichuris</taxon>
    </lineage>
</organism>
<sequence length="151" mass="16324">MTDRTCGILRGIAVPEGQLTYFPSLGKPGLGGGISVSLLTPQSLSEALPTVRMRVEGAQRDILVGTGCSKCVAHASCREGWRGARINLTKMDGMEFRCEGTGFVRLQLAGRNPVEVKATLAETELLWFDFKLGMNVWQCWPVIRAPQSAAG</sequence>
<keyword evidence="2" id="KW-1185">Reference proteome</keyword>
<dbReference type="Proteomes" id="UP000030665">
    <property type="component" value="Unassembled WGS sequence"/>
</dbReference>
<dbReference type="AlphaFoldDB" id="A0A077Z825"/>